<keyword evidence="8" id="KW-0408">Iron</keyword>
<evidence type="ECO:0000256" key="9">
    <source>
        <dbReference type="ARBA" id="ARBA00023014"/>
    </source>
</evidence>
<dbReference type="InterPro" id="IPR036922">
    <property type="entry name" value="Rieske_2Fe-2S_sf"/>
</dbReference>
<keyword evidence="5" id="KW-0479">Metal-binding</keyword>
<evidence type="ECO:0000259" key="10">
    <source>
        <dbReference type="PROSITE" id="PS51296"/>
    </source>
</evidence>
<dbReference type="PANTHER" id="PTHR43557:SF2">
    <property type="entry name" value="RIESKE DOMAIN-CONTAINING PROTEIN-RELATED"/>
    <property type="match status" value="1"/>
</dbReference>
<organism evidence="11 12">
    <name type="scientific">Aphis craccivora</name>
    <name type="common">Cowpea aphid</name>
    <dbReference type="NCBI Taxonomy" id="307492"/>
    <lineage>
        <taxon>Eukaryota</taxon>
        <taxon>Metazoa</taxon>
        <taxon>Ecdysozoa</taxon>
        <taxon>Arthropoda</taxon>
        <taxon>Hexapoda</taxon>
        <taxon>Insecta</taxon>
        <taxon>Pterygota</taxon>
        <taxon>Neoptera</taxon>
        <taxon>Paraneoptera</taxon>
        <taxon>Hemiptera</taxon>
        <taxon>Sternorrhyncha</taxon>
        <taxon>Aphidomorpha</taxon>
        <taxon>Aphidoidea</taxon>
        <taxon>Aphididae</taxon>
        <taxon>Aphidini</taxon>
        <taxon>Aphis</taxon>
        <taxon>Aphis</taxon>
    </lineage>
</organism>
<dbReference type="InterPro" id="IPR036188">
    <property type="entry name" value="FAD/NAD-bd_sf"/>
</dbReference>
<dbReference type="PROSITE" id="PS51296">
    <property type="entry name" value="RIESKE"/>
    <property type="match status" value="1"/>
</dbReference>
<dbReference type="OrthoDB" id="432169at2759"/>
<protein>
    <submittedName>
        <fullName evidence="11">Apoptosis-inducing factor 3-like isoform X1</fullName>
    </submittedName>
</protein>
<dbReference type="SUPFAM" id="SSF51905">
    <property type="entry name" value="FAD/NAD(P)-binding domain"/>
    <property type="match status" value="1"/>
</dbReference>
<comment type="similarity">
    <text evidence="2">Belongs to the FAD-dependent oxidoreductase family.</text>
</comment>
<dbReference type="SUPFAM" id="SSF55424">
    <property type="entry name" value="FAD/NAD-linked reductases, dimerisation (C-terminal) domain"/>
    <property type="match status" value="1"/>
</dbReference>
<accession>A0A6G0YVU5</accession>
<keyword evidence="12" id="KW-1185">Reference proteome</keyword>
<evidence type="ECO:0000256" key="3">
    <source>
        <dbReference type="ARBA" id="ARBA00022630"/>
    </source>
</evidence>
<dbReference type="GO" id="GO:0046872">
    <property type="term" value="F:metal ion binding"/>
    <property type="evidence" value="ECO:0007669"/>
    <property type="project" value="UniProtKB-KW"/>
</dbReference>
<dbReference type="PRINTS" id="PR00469">
    <property type="entry name" value="PNDRDTASEII"/>
</dbReference>
<evidence type="ECO:0000256" key="1">
    <source>
        <dbReference type="ARBA" id="ARBA00001974"/>
    </source>
</evidence>
<evidence type="ECO:0000313" key="11">
    <source>
        <dbReference type="EMBL" id="KAF0762151.1"/>
    </source>
</evidence>
<evidence type="ECO:0000256" key="8">
    <source>
        <dbReference type="ARBA" id="ARBA00023004"/>
    </source>
</evidence>
<feature type="domain" description="Rieske" evidence="10">
    <location>
        <begin position="34"/>
        <end position="131"/>
    </location>
</feature>
<dbReference type="GO" id="GO:0051537">
    <property type="term" value="F:2 iron, 2 sulfur cluster binding"/>
    <property type="evidence" value="ECO:0007669"/>
    <property type="project" value="UniProtKB-KW"/>
</dbReference>
<keyword evidence="4" id="KW-0001">2Fe-2S</keyword>
<name>A0A6G0YVU5_APHCR</name>
<evidence type="ECO:0000256" key="7">
    <source>
        <dbReference type="ARBA" id="ARBA00023002"/>
    </source>
</evidence>
<evidence type="ECO:0000256" key="6">
    <source>
        <dbReference type="ARBA" id="ARBA00022827"/>
    </source>
</evidence>
<sequence>MLFIRRLVFRSSIRSQLRVFCRTMSGPNDDVIEQIVCKEDDIPNNGMQEFEIGNNGNKILVVKQNNEFFAVGSKCSHFGAPLVKGALGDGIVRCPWHGACFNLKTGDIEDFPGLDSIPSFKVSVANGNVKVSAKKYAIEHPKVVKPLTKRNPENKHTFIVIGSGPAGTECVEKLRQEGYDGRLVWVTKDSYLPYDRTKLSKSLNSEATSILLRSHQFYESGDIELLNRVGVESIDTCAKIAYLSNNEQIKFDSMFIASGMTPRSTPEVSKYDNVFTLRTIEDAHKIFQSLSSDCHFVVIGTSFIGMEVAASNFSKVKSVHVIGRSDVPFKESLGREIGERVRELFESKGVIFHMNTSVINYIGYNNRLSEIELSDGLKLKADVCIIATGSKTNVEFLAGSNIEINSSNGAIEVDEYLETNVKGIFAGGDVANAPIYPTDAKSSLGHWQLATYHGKLAALQMIGKKTPIKSVPFFWTALFGTSIRFSGYNRGYTDVLINGDLENFKAVIYYCKGNEIVAVATIGKDPIAAKFAELLKSGRTLNKEQAIDDKWLTEEEDTVVCTRL</sequence>
<dbReference type="InterPro" id="IPR050446">
    <property type="entry name" value="FAD-oxidoreductase/Apoptosis"/>
</dbReference>
<dbReference type="Gene3D" id="3.30.390.30">
    <property type="match status" value="1"/>
</dbReference>
<dbReference type="Gene3D" id="3.50.50.60">
    <property type="entry name" value="FAD/NAD(P)-binding domain"/>
    <property type="match status" value="2"/>
</dbReference>
<keyword evidence="6" id="KW-0274">FAD</keyword>
<dbReference type="InterPro" id="IPR023753">
    <property type="entry name" value="FAD/NAD-binding_dom"/>
</dbReference>
<dbReference type="InterPro" id="IPR017941">
    <property type="entry name" value="Rieske_2Fe-2S"/>
</dbReference>
<evidence type="ECO:0000256" key="4">
    <source>
        <dbReference type="ARBA" id="ARBA00022714"/>
    </source>
</evidence>
<dbReference type="InterPro" id="IPR016156">
    <property type="entry name" value="FAD/NAD-linked_Rdtase_dimer_sf"/>
</dbReference>
<keyword evidence="7" id="KW-0560">Oxidoreductase</keyword>
<evidence type="ECO:0000256" key="5">
    <source>
        <dbReference type="ARBA" id="ARBA00022723"/>
    </source>
</evidence>
<dbReference type="Pfam" id="PF07992">
    <property type="entry name" value="Pyr_redox_2"/>
    <property type="match status" value="1"/>
</dbReference>
<comment type="cofactor">
    <cofactor evidence="1">
        <name>FAD</name>
        <dbReference type="ChEBI" id="CHEBI:57692"/>
    </cofactor>
</comment>
<reference evidence="11 12" key="1">
    <citation type="submission" date="2019-08" db="EMBL/GenBank/DDBJ databases">
        <title>Whole genome of Aphis craccivora.</title>
        <authorList>
            <person name="Voronova N.V."/>
            <person name="Shulinski R.S."/>
            <person name="Bandarenka Y.V."/>
            <person name="Zhorov D.G."/>
            <person name="Warner D."/>
        </authorList>
    </citation>
    <scope>NUCLEOTIDE SEQUENCE [LARGE SCALE GENOMIC DNA]</scope>
    <source>
        <strain evidence="11">180601</strain>
        <tissue evidence="11">Whole Body</tissue>
    </source>
</reference>
<dbReference type="CDD" id="cd03478">
    <property type="entry name" value="Rieske_AIFL_N"/>
    <property type="match status" value="1"/>
</dbReference>
<dbReference type="Pfam" id="PF14759">
    <property type="entry name" value="Reductase_C"/>
    <property type="match status" value="1"/>
</dbReference>
<dbReference type="InterPro" id="IPR028202">
    <property type="entry name" value="Reductase_C"/>
</dbReference>
<keyword evidence="3" id="KW-0285">Flavoprotein</keyword>
<dbReference type="GO" id="GO:0005737">
    <property type="term" value="C:cytoplasm"/>
    <property type="evidence" value="ECO:0007669"/>
    <property type="project" value="TreeGrafter"/>
</dbReference>
<dbReference type="AlphaFoldDB" id="A0A6G0YVU5"/>
<comment type="caution">
    <text evidence="11">The sequence shown here is derived from an EMBL/GenBank/DDBJ whole genome shotgun (WGS) entry which is preliminary data.</text>
</comment>
<evidence type="ECO:0000313" key="12">
    <source>
        <dbReference type="Proteomes" id="UP000478052"/>
    </source>
</evidence>
<dbReference type="EMBL" id="VUJU01002209">
    <property type="protein sequence ID" value="KAF0762151.1"/>
    <property type="molecule type" value="Genomic_DNA"/>
</dbReference>
<keyword evidence="9" id="KW-0411">Iron-sulfur</keyword>
<dbReference type="PANTHER" id="PTHR43557">
    <property type="entry name" value="APOPTOSIS-INDUCING FACTOR 1"/>
    <property type="match status" value="1"/>
</dbReference>
<dbReference type="FunFam" id="2.102.10.10:FF:000003">
    <property type="entry name" value="apoptosis-inducing factor 3 isoform X2"/>
    <property type="match status" value="1"/>
</dbReference>
<dbReference type="GO" id="GO:0016651">
    <property type="term" value="F:oxidoreductase activity, acting on NAD(P)H"/>
    <property type="evidence" value="ECO:0007669"/>
    <property type="project" value="TreeGrafter"/>
</dbReference>
<dbReference type="PRINTS" id="PR00368">
    <property type="entry name" value="FADPNR"/>
</dbReference>
<evidence type="ECO:0000256" key="2">
    <source>
        <dbReference type="ARBA" id="ARBA00006442"/>
    </source>
</evidence>
<dbReference type="Pfam" id="PF00355">
    <property type="entry name" value="Rieske"/>
    <property type="match status" value="1"/>
</dbReference>
<gene>
    <name evidence="11" type="ORF">FWK35_00009407</name>
</gene>
<dbReference type="Gene3D" id="2.102.10.10">
    <property type="entry name" value="Rieske [2Fe-2S] iron-sulphur domain"/>
    <property type="match status" value="1"/>
</dbReference>
<dbReference type="SUPFAM" id="SSF50022">
    <property type="entry name" value="ISP domain"/>
    <property type="match status" value="1"/>
</dbReference>
<proteinExistence type="inferred from homology"/>
<dbReference type="Proteomes" id="UP000478052">
    <property type="component" value="Unassembled WGS sequence"/>
</dbReference>